<name>A0AAC9MYF3_9PSEU</name>
<dbReference type="Proteomes" id="UP000095210">
    <property type="component" value="Chromosome"/>
</dbReference>
<gene>
    <name evidence="1" type="ORF">TL08_12950</name>
</gene>
<proteinExistence type="predicted"/>
<organism evidence="1 2">
    <name type="scientific">Actinoalloteichus hymeniacidonis</name>
    <dbReference type="NCBI Taxonomy" id="340345"/>
    <lineage>
        <taxon>Bacteria</taxon>
        <taxon>Bacillati</taxon>
        <taxon>Actinomycetota</taxon>
        <taxon>Actinomycetes</taxon>
        <taxon>Pseudonocardiales</taxon>
        <taxon>Pseudonocardiaceae</taxon>
        <taxon>Actinoalloteichus</taxon>
    </lineage>
</organism>
<dbReference type="KEGG" id="ahm:TL08_12950"/>
<evidence type="ECO:0000313" key="1">
    <source>
        <dbReference type="EMBL" id="AOS63404.1"/>
    </source>
</evidence>
<reference evidence="2" key="1">
    <citation type="submission" date="2016-03" db="EMBL/GenBank/DDBJ databases">
        <title>Complete genome sequence of the type strain Actinoalloteichus hymeniacidonis DSM 45092.</title>
        <authorList>
            <person name="Schaffert L."/>
            <person name="Albersmeier A."/>
            <person name="Winkler A."/>
            <person name="Kalinowski J."/>
            <person name="Zotchev S."/>
            <person name="Ruckert C."/>
        </authorList>
    </citation>
    <scope>NUCLEOTIDE SEQUENCE [LARGE SCALE GENOMIC DNA]</scope>
    <source>
        <strain evidence="2">HPA177(T) (DSM 45092(T))</strain>
    </source>
</reference>
<accession>A0AAC9MYF3</accession>
<dbReference type="AlphaFoldDB" id="A0AAC9MYF3"/>
<protein>
    <submittedName>
        <fullName evidence="1">Uncharacterized protein</fullName>
    </submittedName>
</protein>
<keyword evidence="2" id="KW-1185">Reference proteome</keyword>
<dbReference type="EMBL" id="CP014859">
    <property type="protein sequence ID" value="AOS63404.1"/>
    <property type="molecule type" value="Genomic_DNA"/>
</dbReference>
<evidence type="ECO:0000313" key="2">
    <source>
        <dbReference type="Proteomes" id="UP000095210"/>
    </source>
</evidence>
<sequence>MNHLAWFVRSVRSGDTHLASMRGHDSIRPVCAPEIEFRPMNRRGLIVCFYDEQRCPLCLPYASGRLPGSKRLAVVR</sequence>